<evidence type="ECO:0000313" key="1">
    <source>
        <dbReference type="EMBL" id="QLH83352.1"/>
    </source>
</evidence>
<dbReference type="KEGG" id="hpel:HZS54_17700"/>
<organism evidence="1 2">
    <name type="scientific">Halosimplex pelagicum</name>
    <dbReference type="NCBI Taxonomy" id="869886"/>
    <lineage>
        <taxon>Archaea</taxon>
        <taxon>Methanobacteriati</taxon>
        <taxon>Methanobacteriota</taxon>
        <taxon>Stenosarchaea group</taxon>
        <taxon>Halobacteria</taxon>
        <taxon>Halobacteriales</taxon>
        <taxon>Haloarculaceae</taxon>
        <taxon>Halosimplex</taxon>
    </lineage>
</organism>
<name>A0A7D5TUL2_9EURY</name>
<dbReference type="RefSeq" id="WP_179918401.1">
    <property type="nucleotide sequence ID" value="NZ_CP058909.1"/>
</dbReference>
<gene>
    <name evidence="1" type="ORF">HZS54_17700</name>
</gene>
<dbReference type="AlphaFoldDB" id="A0A7D5TUL2"/>
<dbReference type="GeneID" id="56084463"/>
<keyword evidence="2" id="KW-1185">Reference proteome</keyword>
<accession>A0A7D5TUL2</accession>
<proteinExistence type="predicted"/>
<dbReference type="OrthoDB" id="185327at2157"/>
<evidence type="ECO:0000313" key="2">
    <source>
        <dbReference type="Proteomes" id="UP000509346"/>
    </source>
</evidence>
<sequence>MSETQKFGSVGVDEATERLIREYFPEYPDSTVRQLLADPQTALTAALLREMRGDTMDIETDSNSRDTARYYADQYTVTSDGPRQDDEEPENVDGTEIDLGFAVDTWDLRFDEDIVVAWKAPNRRHREVKYRASDSPVVGKEARSRYIWVWRADSASADATLYLEGDTDG</sequence>
<dbReference type="EMBL" id="CP058909">
    <property type="protein sequence ID" value="QLH83352.1"/>
    <property type="molecule type" value="Genomic_DNA"/>
</dbReference>
<reference evidence="1 2" key="1">
    <citation type="submission" date="2020-07" db="EMBL/GenBank/DDBJ databases">
        <title>Halosimplex litoreum sp. nov. and Halosimplex rubrum sp. nov., isolated from different salt environments.</title>
        <authorList>
            <person name="Cui H."/>
        </authorList>
    </citation>
    <scope>NUCLEOTIDE SEQUENCE [LARGE SCALE GENOMIC DNA]</scope>
    <source>
        <strain evidence="1 2">R2</strain>
    </source>
</reference>
<dbReference type="Proteomes" id="UP000509346">
    <property type="component" value="Chromosome"/>
</dbReference>
<protein>
    <submittedName>
        <fullName evidence="1">Uncharacterized protein</fullName>
    </submittedName>
</protein>